<feature type="transmembrane region" description="Helical" evidence="1">
    <location>
        <begin position="122"/>
        <end position="140"/>
    </location>
</feature>
<name>L1NHJ7_9PORP</name>
<keyword evidence="1" id="KW-0812">Transmembrane</keyword>
<organism evidence="2 3">
    <name type="scientific">Porphyromonas catoniae F0037</name>
    <dbReference type="NCBI Taxonomy" id="1127696"/>
    <lineage>
        <taxon>Bacteria</taxon>
        <taxon>Pseudomonadati</taxon>
        <taxon>Bacteroidota</taxon>
        <taxon>Bacteroidia</taxon>
        <taxon>Bacteroidales</taxon>
        <taxon>Porphyromonadaceae</taxon>
        <taxon>Porphyromonas</taxon>
    </lineage>
</organism>
<reference evidence="2 3" key="1">
    <citation type="submission" date="2012-05" db="EMBL/GenBank/DDBJ databases">
        <authorList>
            <person name="Weinstock G."/>
            <person name="Sodergren E."/>
            <person name="Lobos E.A."/>
            <person name="Fulton L."/>
            <person name="Fulton R."/>
            <person name="Courtney L."/>
            <person name="Fronick C."/>
            <person name="O'Laughlin M."/>
            <person name="Godfrey J."/>
            <person name="Wilson R.M."/>
            <person name="Miner T."/>
            <person name="Farmer C."/>
            <person name="Delehaunty K."/>
            <person name="Cordes M."/>
            <person name="Minx P."/>
            <person name="Tomlinson C."/>
            <person name="Chen J."/>
            <person name="Wollam A."/>
            <person name="Pepin K.H."/>
            <person name="Bhonagiri V."/>
            <person name="Zhang X."/>
            <person name="Suruliraj S."/>
            <person name="Warren W."/>
            <person name="Mitreva M."/>
            <person name="Mardis E.R."/>
            <person name="Wilson R.K."/>
        </authorList>
    </citation>
    <scope>NUCLEOTIDE SEQUENCE [LARGE SCALE GENOMIC DNA]</scope>
    <source>
        <strain evidence="2 3">F0037</strain>
    </source>
</reference>
<evidence type="ECO:0000256" key="1">
    <source>
        <dbReference type="SAM" id="Phobius"/>
    </source>
</evidence>
<dbReference type="STRING" id="1127696.HMPREF9134_00289"/>
<dbReference type="AlphaFoldDB" id="L1NHJ7"/>
<keyword evidence="1" id="KW-0472">Membrane</keyword>
<feature type="transmembrane region" description="Helical" evidence="1">
    <location>
        <begin position="206"/>
        <end position="223"/>
    </location>
</feature>
<dbReference type="eggNOG" id="ENOG50335D3">
    <property type="taxonomic scope" value="Bacteria"/>
</dbReference>
<sequence length="418" mass="47630">MWKLFKILFIGILFNCSYYSFYFTAWLSGPNTKMMLATLGLVWFFFDSWRQNRGIPFTALMLGGATFSAIYSIINLVSVDINGTDDYSYANYLTSFFTWVFSMYPAMAMLRLEYGKVTFTRVAYYLAGVSVFQCISALLIDNVPAFEAFADSIAYFATDFFDDINRLRCFSTALDPAGVRFALVLVLITGCLCIDEDLKKKTPNVAYLVISFFIILAIGSMVARTTFVGAVVGVVIYILHSPLFTGSIKRSRGKVALIFTSITALAVGGFIYLYNTDPYYYHLLRFAFEGFFNFVERGEFTTSSTEVLQTMWKWPTDTQGWIIGTGIYGTFSQGTDIGYCRLILYSGLIGFITFALSFVFYAYVLGKKYYPYRWMFLGFLAMTFIVWVKVSSDILMIYTFMFWLRPEDDALILQQAKA</sequence>
<proteinExistence type="predicted"/>
<dbReference type="HOGENOM" id="CLU_052965_0_0_10"/>
<feature type="transmembrane region" description="Helical" evidence="1">
    <location>
        <begin position="229"/>
        <end position="248"/>
    </location>
</feature>
<feature type="transmembrane region" description="Helical" evidence="1">
    <location>
        <begin position="342"/>
        <end position="364"/>
    </location>
</feature>
<feature type="transmembrane region" description="Helical" evidence="1">
    <location>
        <begin position="89"/>
        <end position="110"/>
    </location>
</feature>
<evidence type="ECO:0000313" key="3">
    <source>
        <dbReference type="Proteomes" id="UP000010408"/>
    </source>
</evidence>
<feature type="transmembrane region" description="Helical" evidence="1">
    <location>
        <begin position="57"/>
        <end position="77"/>
    </location>
</feature>
<evidence type="ECO:0000313" key="2">
    <source>
        <dbReference type="EMBL" id="EKY02745.1"/>
    </source>
</evidence>
<dbReference type="EMBL" id="AMEQ01000011">
    <property type="protein sequence ID" value="EKY02745.1"/>
    <property type="molecule type" value="Genomic_DNA"/>
</dbReference>
<dbReference type="PATRIC" id="fig|1127696.3.peg.240"/>
<comment type="caution">
    <text evidence="2">The sequence shown here is derived from an EMBL/GenBank/DDBJ whole genome shotgun (WGS) entry which is preliminary data.</text>
</comment>
<evidence type="ECO:0008006" key="4">
    <source>
        <dbReference type="Google" id="ProtNLM"/>
    </source>
</evidence>
<feature type="transmembrane region" description="Helical" evidence="1">
    <location>
        <begin position="255"/>
        <end position="274"/>
    </location>
</feature>
<gene>
    <name evidence="2" type="ORF">HMPREF9134_00289</name>
</gene>
<feature type="transmembrane region" description="Helical" evidence="1">
    <location>
        <begin position="376"/>
        <end position="404"/>
    </location>
</feature>
<protein>
    <recommendedName>
        <fullName evidence="4">O-antigen polymerase</fullName>
    </recommendedName>
</protein>
<keyword evidence="1" id="KW-1133">Transmembrane helix</keyword>
<dbReference type="Proteomes" id="UP000010408">
    <property type="component" value="Unassembled WGS sequence"/>
</dbReference>
<feature type="transmembrane region" description="Helical" evidence="1">
    <location>
        <begin position="7"/>
        <end position="28"/>
    </location>
</feature>
<dbReference type="RefSeq" id="WP_005468429.1">
    <property type="nucleotide sequence ID" value="NZ_KB291042.1"/>
</dbReference>
<accession>L1NHJ7</accession>